<proteinExistence type="predicted"/>
<dbReference type="OrthoDB" id="5881184at2"/>
<protein>
    <submittedName>
        <fullName evidence="1">SAM-dependent methyltransferase</fullName>
    </submittedName>
    <submittedName>
        <fullName evidence="2">tRNA (Adenine22-N1)-methyltransferase</fullName>
    </submittedName>
</protein>
<dbReference type="Gene3D" id="1.10.287.1890">
    <property type="match status" value="1"/>
</dbReference>
<dbReference type="STRING" id="47500.AF333_07990"/>
<dbReference type="AlphaFoldDB" id="A0A0D1VB80"/>
<keyword evidence="1" id="KW-0489">Methyltransferase</keyword>
<dbReference type="Proteomes" id="UP000037269">
    <property type="component" value="Unassembled WGS sequence"/>
</dbReference>
<organism evidence="1 3">
    <name type="scientific">Aneurinibacillus migulanus</name>
    <name type="common">Bacillus migulanus</name>
    <dbReference type="NCBI Taxonomy" id="47500"/>
    <lineage>
        <taxon>Bacteria</taxon>
        <taxon>Bacillati</taxon>
        <taxon>Bacillota</taxon>
        <taxon>Bacilli</taxon>
        <taxon>Bacillales</taxon>
        <taxon>Paenibacillaceae</taxon>
        <taxon>Aneurinibacillus group</taxon>
        <taxon>Aneurinibacillus</taxon>
    </lineage>
</organism>
<dbReference type="GO" id="GO:0032259">
    <property type="term" value="P:methylation"/>
    <property type="evidence" value="ECO:0007669"/>
    <property type="project" value="UniProtKB-KW"/>
</dbReference>
<evidence type="ECO:0000313" key="4">
    <source>
        <dbReference type="Proteomes" id="UP000182836"/>
    </source>
</evidence>
<name>A0A0D1VB80_ANEMI</name>
<dbReference type="Pfam" id="PF04816">
    <property type="entry name" value="TrmK"/>
    <property type="match status" value="1"/>
</dbReference>
<evidence type="ECO:0000313" key="3">
    <source>
        <dbReference type="Proteomes" id="UP000037269"/>
    </source>
</evidence>
<dbReference type="PANTHER" id="PTHR38451">
    <property type="entry name" value="TRNA (ADENINE(22)-N(1))-METHYLTRANSFERASE"/>
    <property type="match status" value="1"/>
</dbReference>
<dbReference type="RefSeq" id="WP_043065625.1">
    <property type="nucleotide sequence ID" value="NZ_BJOA01000022.1"/>
</dbReference>
<dbReference type="GeneID" id="42305136"/>
<dbReference type="PATRIC" id="fig|47500.8.peg.6252"/>
<dbReference type="EMBL" id="LGUG01000004">
    <property type="protein sequence ID" value="KON95437.1"/>
    <property type="molecule type" value="Genomic_DNA"/>
</dbReference>
<gene>
    <name evidence="1" type="ORF">AF333_07990</name>
    <name evidence="2" type="ORF">SAMN04487909_106208</name>
</gene>
<accession>A0A0D1VB80</accession>
<dbReference type="GO" id="GO:0160105">
    <property type="term" value="F:tRNA (adenine(22)-N1)-methyltransferase activity"/>
    <property type="evidence" value="ECO:0007669"/>
    <property type="project" value="InterPro"/>
</dbReference>
<dbReference type="PIRSF" id="PIRSF018637">
    <property type="entry name" value="TrmK"/>
    <property type="match status" value="1"/>
</dbReference>
<sequence length="242" mass="27223">MIEISQRLRTIGDMVEQGHRVADIGSDHAYLPTYLIQKGIASACIAGEVNRGPWQSAARQVRSVGLSERIDVRLGDGLDVIHPGEVDTVCIAGMGGSLIVSILDKGIEKLAGVTQLLLAPNVASPLVRRWLLEHGWQLSRERILEEDGVIYEILEAIPGNPTLPYENQEREREDLLEVGPYLWQENSPVLRKKWEQELDKLRSVQIQLQRAKKPEAEGKKQEVSKKLAWMEEMIACMQTDKE</sequence>
<evidence type="ECO:0000313" key="2">
    <source>
        <dbReference type="EMBL" id="SDI69786.1"/>
    </source>
</evidence>
<reference evidence="1 3" key="1">
    <citation type="submission" date="2015-07" db="EMBL/GenBank/DDBJ databases">
        <title>Fjat-14205 dsm 2895.</title>
        <authorList>
            <person name="Liu B."/>
            <person name="Wang J."/>
            <person name="Zhu Y."/>
            <person name="Liu G."/>
            <person name="Chen Q."/>
            <person name="Chen Z."/>
            <person name="Lan J."/>
            <person name="Che J."/>
            <person name="Ge C."/>
            <person name="Shi H."/>
            <person name="Pan Z."/>
            <person name="Liu X."/>
        </authorList>
    </citation>
    <scope>NUCLEOTIDE SEQUENCE [LARGE SCALE GENOMIC DNA]</scope>
    <source>
        <strain evidence="1 3">DSM 2895</strain>
    </source>
</reference>
<keyword evidence="1" id="KW-0808">Transferase</keyword>
<dbReference type="Proteomes" id="UP000182836">
    <property type="component" value="Unassembled WGS sequence"/>
</dbReference>
<dbReference type="EMBL" id="FNED01000006">
    <property type="protein sequence ID" value="SDI69786.1"/>
    <property type="molecule type" value="Genomic_DNA"/>
</dbReference>
<dbReference type="SUPFAM" id="SSF53335">
    <property type="entry name" value="S-adenosyl-L-methionine-dependent methyltransferases"/>
    <property type="match status" value="1"/>
</dbReference>
<dbReference type="PANTHER" id="PTHR38451:SF1">
    <property type="entry name" value="TRNA (ADENINE(22)-N(1))-METHYLTRANSFERASE"/>
    <property type="match status" value="1"/>
</dbReference>
<reference evidence="2 4" key="2">
    <citation type="submission" date="2016-10" db="EMBL/GenBank/DDBJ databases">
        <authorList>
            <person name="de Groot N.N."/>
        </authorList>
    </citation>
    <scope>NUCLEOTIDE SEQUENCE [LARGE SCALE GENOMIC DNA]</scope>
    <source>
        <strain evidence="2 4">DSM 2895</strain>
    </source>
</reference>
<dbReference type="InterPro" id="IPR029063">
    <property type="entry name" value="SAM-dependent_MTases_sf"/>
</dbReference>
<keyword evidence="3" id="KW-1185">Reference proteome</keyword>
<dbReference type="InterPro" id="IPR006901">
    <property type="entry name" value="TrmK"/>
</dbReference>
<dbReference type="Gene3D" id="3.40.50.150">
    <property type="entry name" value="Vaccinia Virus protein VP39"/>
    <property type="match status" value="1"/>
</dbReference>
<evidence type="ECO:0000313" key="1">
    <source>
        <dbReference type="EMBL" id="KON95437.1"/>
    </source>
</evidence>